<accession>A0A3B0VKD5</accession>
<dbReference type="Gene3D" id="3.90.960.10">
    <property type="entry name" value="YbaK/aminoacyl-tRNA synthetase-associated domain"/>
    <property type="match status" value="1"/>
</dbReference>
<dbReference type="InterPro" id="IPR006195">
    <property type="entry name" value="aa-tRNA-synth_II"/>
</dbReference>
<evidence type="ECO:0000256" key="1">
    <source>
        <dbReference type="ARBA" id="ARBA00004496"/>
    </source>
</evidence>
<dbReference type="InterPro" id="IPR004500">
    <property type="entry name" value="Pro-tRNA-synth_IIa_bac-type"/>
</dbReference>
<organism evidence="13">
    <name type="scientific">hydrothermal vent metagenome</name>
    <dbReference type="NCBI Taxonomy" id="652676"/>
    <lineage>
        <taxon>unclassified sequences</taxon>
        <taxon>metagenomes</taxon>
        <taxon>ecological metagenomes</taxon>
    </lineage>
</organism>
<dbReference type="InterPro" id="IPR002316">
    <property type="entry name" value="Pro-tRNA-ligase_IIa"/>
</dbReference>
<keyword evidence="6" id="KW-0547">Nucleotide-binding</keyword>
<evidence type="ECO:0000256" key="5">
    <source>
        <dbReference type="ARBA" id="ARBA00022598"/>
    </source>
</evidence>
<dbReference type="CDD" id="cd00861">
    <property type="entry name" value="ProRS_anticodon_short"/>
    <property type="match status" value="1"/>
</dbReference>
<dbReference type="EMBL" id="UOEU01000748">
    <property type="protein sequence ID" value="VAW39502.1"/>
    <property type="molecule type" value="Genomic_DNA"/>
</dbReference>
<dbReference type="InterPro" id="IPR045864">
    <property type="entry name" value="aa-tRNA-synth_II/BPL/LPL"/>
</dbReference>
<comment type="subunit">
    <text evidence="2">Homodimer.</text>
</comment>
<gene>
    <name evidence="13" type="ORF">MNBD_CHLOROFLEXI01-899</name>
</gene>
<dbReference type="GO" id="GO:0002161">
    <property type="term" value="F:aminoacyl-tRNA deacylase activity"/>
    <property type="evidence" value="ECO:0007669"/>
    <property type="project" value="InterPro"/>
</dbReference>
<evidence type="ECO:0000256" key="2">
    <source>
        <dbReference type="ARBA" id="ARBA00011738"/>
    </source>
</evidence>
<dbReference type="NCBIfam" id="TIGR00409">
    <property type="entry name" value="proS_fam_II"/>
    <property type="match status" value="1"/>
</dbReference>
<sequence>MRLSQAFGKTLREAPADAEMASHKLLIRANFVRPLAAGIYTYMPFGYRVLRKIWDIMAQEMDAIGGQEMWMPNIHPAAAWQATGRWETMDVLMKVKAGGGREYALSATHEEVVVDLAQREIASYRDLPKLIYHISKKFRDEPRARGGLLRMREFIMKDAYSLDTSEEALDDFYPKMVQAYYNIFERVGTLAVAINADVGAMGGKTSQEFVIPHENGEDSYITAEDGSYAANVETAEFIREGKKPAELAPLTKVETPNCRTIAQVAEFVGVPTSQTLKAVFYWWTTAGSVEDGRFIFGLVRGDLEINEVKVINALGGGTLRRATEKEIVAAGATPGYASPIGLTIAPDLQSPGVYVLADLSIEAGGNFVVGANETGTHFTGANTPRDHAISQLADIAQADTGHKAPNGSRLEARRCIEAGHCFKLGTRYSAATNATYLDENGKPQHIFMGSYGIGLDRLMAIIVEQHNDKFGIVWPESVAPYQIHLMTLGKGDDVQETADSIYTDLIRAGFEVLYDDRKLSAGVKFKDADLIGVPWRVAVGSRGLAEGNVEVKRRSESERINVPLDGLLPFLQKTVKD</sequence>
<dbReference type="EC" id="6.1.1.15" evidence="3"/>
<evidence type="ECO:0000256" key="8">
    <source>
        <dbReference type="ARBA" id="ARBA00022917"/>
    </source>
</evidence>
<keyword evidence="7" id="KW-0067">ATP-binding</keyword>
<dbReference type="PRINTS" id="PR01046">
    <property type="entry name" value="TRNASYNTHPRO"/>
</dbReference>
<dbReference type="Gene3D" id="3.30.930.10">
    <property type="entry name" value="Bira Bifunctional Protein, Domain 2"/>
    <property type="match status" value="2"/>
</dbReference>
<evidence type="ECO:0000259" key="12">
    <source>
        <dbReference type="PROSITE" id="PS50862"/>
    </source>
</evidence>
<dbReference type="AlphaFoldDB" id="A0A3B0VKD5"/>
<evidence type="ECO:0000256" key="9">
    <source>
        <dbReference type="ARBA" id="ARBA00023146"/>
    </source>
</evidence>
<proteinExistence type="inferred from homology"/>
<evidence type="ECO:0000256" key="4">
    <source>
        <dbReference type="ARBA" id="ARBA00022490"/>
    </source>
</evidence>
<comment type="catalytic activity">
    <reaction evidence="11">
        <text>tRNA(Pro) + L-proline + ATP = L-prolyl-tRNA(Pro) + AMP + diphosphate</text>
        <dbReference type="Rhea" id="RHEA:14305"/>
        <dbReference type="Rhea" id="RHEA-COMP:9700"/>
        <dbReference type="Rhea" id="RHEA-COMP:9702"/>
        <dbReference type="ChEBI" id="CHEBI:30616"/>
        <dbReference type="ChEBI" id="CHEBI:33019"/>
        <dbReference type="ChEBI" id="CHEBI:60039"/>
        <dbReference type="ChEBI" id="CHEBI:78442"/>
        <dbReference type="ChEBI" id="CHEBI:78532"/>
        <dbReference type="ChEBI" id="CHEBI:456215"/>
        <dbReference type="EC" id="6.1.1.15"/>
    </reaction>
</comment>
<protein>
    <recommendedName>
        <fullName evidence="3">proline--tRNA ligase</fullName>
        <ecNumber evidence="3">6.1.1.15</ecNumber>
    </recommendedName>
    <alternativeName>
        <fullName evidence="10">Prolyl-tRNA synthetase</fullName>
    </alternativeName>
</protein>
<dbReference type="InterPro" id="IPR044140">
    <property type="entry name" value="ProRS_anticodon_short"/>
</dbReference>
<evidence type="ECO:0000256" key="6">
    <source>
        <dbReference type="ARBA" id="ARBA00022741"/>
    </source>
</evidence>
<dbReference type="Pfam" id="PF03129">
    <property type="entry name" value="HGTP_anticodon"/>
    <property type="match status" value="1"/>
</dbReference>
<dbReference type="PANTHER" id="PTHR42753">
    <property type="entry name" value="MITOCHONDRIAL RIBOSOME PROTEIN L39/PROLYL-TRNA LIGASE FAMILY MEMBER"/>
    <property type="match status" value="1"/>
</dbReference>
<evidence type="ECO:0000313" key="13">
    <source>
        <dbReference type="EMBL" id="VAW39502.1"/>
    </source>
</evidence>
<dbReference type="Gene3D" id="3.40.50.800">
    <property type="entry name" value="Anticodon-binding domain"/>
    <property type="match status" value="1"/>
</dbReference>
<dbReference type="PANTHER" id="PTHR42753:SF2">
    <property type="entry name" value="PROLINE--TRNA LIGASE"/>
    <property type="match status" value="1"/>
</dbReference>
<dbReference type="NCBIfam" id="NF006625">
    <property type="entry name" value="PRK09194.1"/>
    <property type="match status" value="1"/>
</dbReference>
<keyword evidence="9 13" id="KW-0030">Aminoacyl-tRNA synthetase</keyword>
<feature type="domain" description="Aminoacyl-transfer RNA synthetases class-II family profile" evidence="12">
    <location>
        <begin position="38"/>
        <end position="475"/>
    </location>
</feature>
<comment type="subcellular location">
    <subcellularLocation>
        <location evidence="1">Cytoplasm</location>
    </subcellularLocation>
</comment>
<dbReference type="CDD" id="cd04334">
    <property type="entry name" value="ProRS-INS"/>
    <property type="match status" value="1"/>
</dbReference>
<reference evidence="13" key="1">
    <citation type="submission" date="2018-06" db="EMBL/GenBank/DDBJ databases">
        <authorList>
            <person name="Zhirakovskaya E."/>
        </authorList>
    </citation>
    <scope>NUCLEOTIDE SEQUENCE</scope>
</reference>
<evidence type="ECO:0000256" key="11">
    <source>
        <dbReference type="ARBA" id="ARBA00047671"/>
    </source>
</evidence>
<dbReference type="PROSITE" id="PS50862">
    <property type="entry name" value="AA_TRNA_LIGASE_II"/>
    <property type="match status" value="1"/>
</dbReference>
<dbReference type="Pfam" id="PF00587">
    <property type="entry name" value="tRNA-synt_2b"/>
    <property type="match status" value="1"/>
</dbReference>
<dbReference type="InterPro" id="IPR036621">
    <property type="entry name" value="Anticodon-bd_dom_sf"/>
</dbReference>
<dbReference type="SUPFAM" id="SSF52954">
    <property type="entry name" value="Class II aaRS ABD-related"/>
    <property type="match status" value="1"/>
</dbReference>
<dbReference type="GO" id="GO:0005524">
    <property type="term" value="F:ATP binding"/>
    <property type="evidence" value="ECO:0007669"/>
    <property type="project" value="UniProtKB-KW"/>
</dbReference>
<keyword evidence="5 13" id="KW-0436">Ligase</keyword>
<dbReference type="InterPro" id="IPR036754">
    <property type="entry name" value="YbaK/aa-tRNA-synt-asso_dom_sf"/>
</dbReference>
<dbReference type="InterPro" id="IPR023717">
    <property type="entry name" value="Pro-tRNA-Synthase_IIa_type1"/>
</dbReference>
<dbReference type="HAMAP" id="MF_01569">
    <property type="entry name" value="Pro_tRNA_synth_type1"/>
    <property type="match status" value="1"/>
</dbReference>
<dbReference type="InterPro" id="IPR002314">
    <property type="entry name" value="aa-tRNA-synt_IIb"/>
</dbReference>
<evidence type="ECO:0000256" key="3">
    <source>
        <dbReference type="ARBA" id="ARBA00012831"/>
    </source>
</evidence>
<dbReference type="SUPFAM" id="SSF55681">
    <property type="entry name" value="Class II aaRS and biotin synthetases"/>
    <property type="match status" value="1"/>
</dbReference>
<dbReference type="GO" id="GO:0004827">
    <property type="term" value="F:proline-tRNA ligase activity"/>
    <property type="evidence" value="ECO:0007669"/>
    <property type="project" value="UniProtKB-EC"/>
</dbReference>
<name>A0A3B0VKD5_9ZZZZ</name>
<evidence type="ECO:0000256" key="10">
    <source>
        <dbReference type="ARBA" id="ARBA00029731"/>
    </source>
</evidence>
<evidence type="ECO:0000256" key="7">
    <source>
        <dbReference type="ARBA" id="ARBA00022840"/>
    </source>
</evidence>
<dbReference type="Pfam" id="PF04073">
    <property type="entry name" value="tRNA_edit"/>
    <property type="match status" value="1"/>
</dbReference>
<keyword evidence="8" id="KW-0648">Protein biosynthesis</keyword>
<dbReference type="InterPro" id="IPR004154">
    <property type="entry name" value="Anticodon-bd"/>
</dbReference>
<keyword evidence="4" id="KW-0963">Cytoplasm</keyword>
<dbReference type="GO" id="GO:0005829">
    <property type="term" value="C:cytosol"/>
    <property type="evidence" value="ECO:0007669"/>
    <property type="project" value="TreeGrafter"/>
</dbReference>
<dbReference type="SUPFAM" id="SSF55826">
    <property type="entry name" value="YbaK/ProRS associated domain"/>
    <property type="match status" value="1"/>
</dbReference>
<dbReference type="InterPro" id="IPR050062">
    <property type="entry name" value="Pro-tRNA_synthetase"/>
</dbReference>
<dbReference type="InterPro" id="IPR007214">
    <property type="entry name" value="YbaK/aa-tRNA-synth-assoc-dom"/>
</dbReference>
<dbReference type="GO" id="GO:0006433">
    <property type="term" value="P:prolyl-tRNA aminoacylation"/>
    <property type="evidence" value="ECO:0007669"/>
    <property type="project" value="InterPro"/>
</dbReference>